<organism evidence="2 3">
    <name type="scientific">Euplotes crassus</name>
    <dbReference type="NCBI Taxonomy" id="5936"/>
    <lineage>
        <taxon>Eukaryota</taxon>
        <taxon>Sar</taxon>
        <taxon>Alveolata</taxon>
        <taxon>Ciliophora</taxon>
        <taxon>Intramacronucleata</taxon>
        <taxon>Spirotrichea</taxon>
        <taxon>Hypotrichia</taxon>
        <taxon>Euplotida</taxon>
        <taxon>Euplotidae</taxon>
        <taxon>Moneuplotes</taxon>
    </lineage>
</organism>
<dbReference type="Proteomes" id="UP001295684">
    <property type="component" value="Unassembled WGS sequence"/>
</dbReference>
<keyword evidence="3" id="KW-1185">Reference proteome</keyword>
<protein>
    <submittedName>
        <fullName evidence="2">Uncharacterized protein</fullName>
    </submittedName>
</protein>
<sequence length="387" mass="44550">MNKKQVPDDVIDPEKDEDIELETAVLSTRMETYPKENFLGHDLPNRNKTYKKPRRCSVRVRKFKDLPTKEMPIMTPSNLKKNLSSQKEASPKEFNFFRSKGIADANILISGFAKRSQDPLDGEPSPIDYSVNIEEAGSYHSFGPETVSHLPRKSIKETATNLNTSTTLDVDYSKKYKLGSFKVKKDYQNEHITSAFREKSQILDEPDEISDDDNYSLFDWCSEFDEIVENDIPVEQCCAYKEDDKDTYLNDPIHMIQERIDLRVPKYEIKYCLLNQFMRTKARRIRESCAIEEVHKVLLLPYQNESNNPIVVTKDPPPKKPNLFPSTSPPCSPISPLVPQEDQQSDLDYGLKSNLEIPRINHSPLVGYIDVLGVFCINHSEEYTEQT</sequence>
<reference evidence="2" key="1">
    <citation type="submission" date="2023-07" db="EMBL/GenBank/DDBJ databases">
        <authorList>
            <consortium name="AG Swart"/>
            <person name="Singh M."/>
            <person name="Singh A."/>
            <person name="Seah K."/>
            <person name="Emmerich C."/>
        </authorList>
    </citation>
    <scope>NUCLEOTIDE SEQUENCE</scope>
    <source>
        <strain evidence="2">DP1</strain>
    </source>
</reference>
<dbReference type="EMBL" id="CAMPGE010029536">
    <property type="protein sequence ID" value="CAI2387016.1"/>
    <property type="molecule type" value="Genomic_DNA"/>
</dbReference>
<dbReference type="AlphaFoldDB" id="A0AAD1YAC2"/>
<proteinExistence type="predicted"/>
<gene>
    <name evidence="2" type="ORF">ECRASSUSDP1_LOCUS28642</name>
</gene>
<evidence type="ECO:0000256" key="1">
    <source>
        <dbReference type="SAM" id="MobiDB-lite"/>
    </source>
</evidence>
<evidence type="ECO:0000313" key="2">
    <source>
        <dbReference type="EMBL" id="CAI2387016.1"/>
    </source>
</evidence>
<evidence type="ECO:0000313" key="3">
    <source>
        <dbReference type="Proteomes" id="UP001295684"/>
    </source>
</evidence>
<accession>A0AAD1YAC2</accession>
<name>A0AAD1YAC2_EUPCR</name>
<comment type="caution">
    <text evidence="2">The sequence shown here is derived from an EMBL/GenBank/DDBJ whole genome shotgun (WGS) entry which is preliminary data.</text>
</comment>
<feature type="region of interest" description="Disordered" evidence="1">
    <location>
        <begin position="314"/>
        <end position="343"/>
    </location>
</feature>